<protein>
    <submittedName>
        <fullName evidence="2">Uncharacterized protein</fullName>
    </submittedName>
</protein>
<evidence type="ECO:0000256" key="1">
    <source>
        <dbReference type="SAM" id="Phobius"/>
    </source>
</evidence>
<proteinExistence type="predicted"/>
<comment type="caution">
    <text evidence="2">The sequence shown here is derived from an EMBL/GenBank/DDBJ whole genome shotgun (WGS) entry which is preliminary data.</text>
</comment>
<reference evidence="2 3" key="1">
    <citation type="submission" date="2011-08" db="EMBL/GenBank/DDBJ databases">
        <title>The Genome Sequence of Clostridium hathewayi WAL-18680.</title>
        <authorList>
            <consortium name="The Broad Institute Genome Sequencing Platform"/>
            <person name="Earl A."/>
            <person name="Ward D."/>
            <person name="Feldgarden M."/>
            <person name="Gevers D."/>
            <person name="Finegold S.M."/>
            <person name="Summanen P.H."/>
            <person name="Molitoris D.R."/>
            <person name="Song M."/>
            <person name="Daigneault M."/>
            <person name="Allen-Vercoe E."/>
            <person name="Young S.K."/>
            <person name="Zeng Q."/>
            <person name="Gargeya S."/>
            <person name="Fitzgerald M."/>
            <person name="Haas B."/>
            <person name="Abouelleil A."/>
            <person name="Alvarado L."/>
            <person name="Arachchi H.M."/>
            <person name="Berlin A."/>
            <person name="Brown A."/>
            <person name="Chapman S.B."/>
            <person name="Chen Z."/>
            <person name="Dunbar C."/>
            <person name="Freedman E."/>
            <person name="Gearin G."/>
            <person name="Gellesch M."/>
            <person name="Goldberg J."/>
            <person name="Griggs A."/>
            <person name="Gujja S."/>
            <person name="Heiman D."/>
            <person name="Howarth C."/>
            <person name="Larson L."/>
            <person name="Lui A."/>
            <person name="MacDonald P.J.P."/>
            <person name="Montmayeur A."/>
            <person name="Murphy C."/>
            <person name="Neiman D."/>
            <person name="Pearson M."/>
            <person name="Priest M."/>
            <person name="Roberts A."/>
            <person name="Saif S."/>
            <person name="Shea T."/>
            <person name="Shenoy N."/>
            <person name="Sisk P."/>
            <person name="Stolte C."/>
            <person name="Sykes S."/>
            <person name="Wortman J."/>
            <person name="Nusbaum C."/>
            <person name="Birren B."/>
        </authorList>
    </citation>
    <scope>NUCLEOTIDE SEQUENCE [LARGE SCALE GENOMIC DNA]</scope>
    <source>
        <strain evidence="2 3">WAL-18680</strain>
    </source>
</reference>
<name>G5IDS6_9FIRM</name>
<organism evidence="2 3">
    <name type="scientific">Hungatella hathewayi WAL-18680</name>
    <dbReference type="NCBI Taxonomy" id="742737"/>
    <lineage>
        <taxon>Bacteria</taxon>
        <taxon>Bacillati</taxon>
        <taxon>Bacillota</taxon>
        <taxon>Clostridia</taxon>
        <taxon>Lachnospirales</taxon>
        <taxon>Lachnospiraceae</taxon>
        <taxon>Hungatella</taxon>
    </lineage>
</organism>
<keyword evidence="1" id="KW-1133">Transmembrane helix</keyword>
<dbReference type="RefSeq" id="WP_006779617.1">
    <property type="nucleotide sequence ID" value="NZ_CP040506.1"/>
</dbReference>
<keyword evidence="3" id="KW-1185">Reference proteome</keyword>
<evidence type="ECO:0000313" key="3">
    <source>
        <dbReference type="Proteomes" id="UP000005384"/>
    </source>
</evidence>
<sequence>MQEHNQRNKSRQRYRLHRNRILLVMGCLLVTAAVAGGIAVFGFPAPVQAWMDIQPDRHAVSGSLHNRESREIDKDNFWVVLNQLPTIPEGSRECNIEYENPDSNHYSARVSLYLTESGQLLGSTRRVDPGNYVEVIQMNQTLEAGEYPLTVRIELFEETTPSGTMTLEMTLRITKP</sequence>
<keyword evidence="1" id="KW-0472">Membrane</keyword>
<evidence type="ECO:0000313" key="2">
    <source>
        <dbReference type="EMBL" id="EHI60336.1"/>
    </source>
</evidence>
<dbReference type="AlphaFoldDB" id="G5IDS6"/>
<dbReference type="Proteomes" id="UP000005384">
    <property type="component" value="Unassembled WGS sequence"/>
</dbReference>
<gene>
    <name evidence="2" type="ORF">HMPREF9473_01633</name>
</gene>
<keyword evidence="1" id="KW-0812">Transmembrane</keyword>
<dbReference type="HOGENOM" id="CLU_094165_0_0_9"/>
<feature type="transmembrane region" description="Helical" evidence="1">
    <location>
        <begin position="21"/>
        <end position="43"/>
    </location>
</feature>
<dbReference type="PATRIC" id="fig|742737.3.peg.1654"/>
<dbReference type="EMBL" id="ADLN01000026">
    <property type="protein sequence ID" value="EHI60336.1"/>
    <property type="molecule type" value="Genomic_DNA"/>
</dbReference>
<accession>G5IDS6</accession>